<proteinExistence type="predicted"/>
<reference evidence="2" key="1">
    <citation type="journal article" date="2014" name="Genome Biol. Evol.">
        <title>Pangenome evidence for extensive interdomain horizontal transfer affecting lineage core and shell genes in uncultured planktonic thaumarchaeota and euryarchaeota.</title>
        <authorList>
            <person name="Deschamps P."/>
            <person name="Zivanovic Y."/>
            <person name="Moreira D."/>
            <person name="Rodriguez-Valera F."/>
            <person name="Lopez-Garcia P."/>
        </authorList>
    </citation>
    <scope>NUCLEOTIDE SEQUENCE</scope>
</reference>
<dbReference type="EMBL" id="KF901165">
    <property type="protein sequence ID" value="AIF20457.1"/>
    <property type="molecule type" value="Genomic_DNA"/>
</dbReference>
<name>A0A075I0W4_9ARCH</name>
<evidence type="ECO:0000313" key="2">
    <source>
        <dbReference type="EMBL" id="AIF20457.1"/>
    </source>
</evidence>
<dbReference type="InterPro" id="IPR052164">
    <property type="entry name" value="Anthracycline_SecMetBiosynth"/>
</dbReference>
<dbReference type="GO" id="GO:0004462">
    <property type="term" value="F:lactoylglutathione lyase activity"/>
    <property type="evidence" value="ECO:0007669"/>
    <property type="project" value="UniProtKB-EC"/>
</dbReference>
<dbReference type="PANTHER" id="PTHR33993">
    <property type="entry name" value="GLYOXALASE-RELATED"/>
    <property type="match status" value="1"/>
</dbReference>
<evidence type="ECO:0000259" key="1">
    <source>
        <dbReference type="PROSITE" id="PS51819"/>
    </source>
</evidence>
<dbReference type="AlphaFoldDB" id="A0A075I0W4"/>
<dbReference type="InterPro" id="IPR037523">
    <property type="entry name" value="VOC_core"/>
</dbReference>
<sequence>MNIKRIGNIILEVKDLENSIKFYHEILGMPIKNERRNWVDLGQQSGGILSLHPASITTSHTGPSKENGILIGLTVGDLHSAMEELSAAKIEIFRDVQERQAGKNAIILDPDGYLISLFEPDFSDNKDKQTSGYVGFTPE</sequence>
<dbReference type="Pfam" id="PF00903">
    <property type="entry name" value="Glyoxalase"/>
    <property type="match status" value="1"/>
</dbReference>
<dbReference type="InterPro" id="IPR004360">
    <property type="entry name" value="Glyas_Fos-R_dOase_dom"/>
</dbReference>
<organism evidence="2">
    <name type="scientific">uncultured marine thaumarchaeote KM3_89_H08</name>
    <dbReference type="NCBI Taxonomy" id="1456341"/>
    <lineage>
        <taxon>Archaea</taxon>
        <taxon>Nitrososphaerota</taxon>
        <taxon>environmental samples</taxon>
    </lineage>
</organism>
<gene>
    <name evidence="2" type="primary">GLO1</name>
    <name evidence="2" type="synonym">gloA</name>
</gene>
<feature type="domain" description="VOC" evidence="1">
    <location>
        <begin position="5"/>
        <end position="120"/>
    </location>
</feature>
<dbReference type="PROSITE" id="PS51819">
    <property type="entry name" value="VOC"/>
    <property type="match status" value="1"/>
</dbReference>
<dbReference type="SUPFAM" id="SSF54593">
    <property type="entry name" value="Glyoxalase/Bleomycin resistance protein/Dihydroxybiphenyl dioxygenase"/>
    <property type="match status" value="1"/>
</dbReference>
<accession>A0A075I0W4</accession>
<keyword evidence="2" id="KW-0456">Lyase</keyword>
<dbReference type="EC" id="4.4.1.5" evidence="2"/>
<protein>
    <submittedName>
        <fullName evidence="2">Methylmalonyl-CoA epimerase/lactoylglutathione lyase (GLO1, gloA)</fullName>
        <ecNumber evidence="2">4.4.1.5</ecNumber>
    </submittedName>
</protein>
<dbReference type="CDD" id="cd06587">
    <property type="entry name" value="VOC"/>
    <property type="match status" value="1"/>
</dbReference>
<dbReference type="InterPro" id="IPR029068">
    <property type="entry name" value="Glyas_Bleomycin-R_OHBP_Dase"/>
</dbReference>
<dbReference type="Gene3D" id="3.10.180.10">
    <property type="entry name" value="2,3-Dihydroxybiphenyl 1,2-Dioxygenase, domain 1"/>
    <property type="match status" value="1"/>
</dbReference>